<comment type="caution">
    <text evidence="10">The sequence shown here is derived from an EMBL/GenBank/DDBJ whole genome shotgun (WGS) entry which is preliminary data.</text>
</comment>
<accession>A0A8X8XZQ8</accession>
<reference evidence="10" key="2">
    <citation type="submission" date="2020-08" db="EMBL/GenBank/DDBJ databases">
        <title>Plant Genome Project.</title>
        <authorList>
            <person name="Zhang R.-G."/>
        </authorList>
    </citation>
    <scope>NUCLEOTIDE SEQUENCE</scope>
    <source>
        <strain evidence="10">Huo1</strain>
        <tissue evidence="10">Leaf</tissue>
    </source>
</reference>
<dbReference type="PROSITE" id="PS00152">
    <property type="entry name" value="ATPASE_ALPHA_BETA"/>
    <property type="match status" value="1"/>
</dbReference>
<feature type="compositionally biased region" description="Basic and acidic residues" evidence="6">
    <location>
        <begin position="83"/>
        <end position="98"/>
    </location>
</feature>
<dbReference type="Gene3D" id="3.40.50.12240">
    <property type="match status" value="1"/>
</dbReference>
<keyword evidence="5" id="KW-0406">Ion transport</keyword>
<feature type="domain" description="ATPase F1/V1/A1 complex alpha/beta subunit nucleotide-binding" evidence="7">
    <location>
        <begin position="356"/>
        <end position="586"/>
    </location>
</feature>
<dbReference type="SUPFAM" id="SSF52540">
    <property type="entry name" value="P-loop containing nucleoside triphosphate hydrolases"/>
    <property type="match status" value="1"/>
</dbReference>
<evidence type="ECO:0000313" key="10">
    <source>
        <dbReference type="EMBL" id="KAG6421567.1"/>
    </source>
</evidence>
<dbReference type="GO" id="GO:0051017">
    <property type="term" value="P:actin filament bundle assembly"/>
    <property type="evidence" value="ECO:0007669"/>
    <property type="project" value="UniProtKB-ARBA"/>
</dbReference>
<dbReference type="GO" id="GO:0051015">
    <property type="term" value="F:actin filament binding"/>
    <property type="evidence" value="ECO:0007669"/>
    <property type="project" value="UniProtKB-ARBA"/>
</dbReference>
<dbReference type="GO" id="GO:0046034">
    <property type="term" value="P:ATP metabolic process"/>
    <property type="evidence" value="ECO:0007669"/>
    <property type="project" value="InterPro"/>
</dbReference>
<sequence length="697" mass="77487">MATLCSPVAMLHSKVGTLCTKAAMLCAKGATPLGRHVGGSHCVEHADTRRVLGRIADRYAIVKHKGQKRTTGTNSTTSTRTPSGDDQRPEYGSRHQPLEGRRTLFDMLKAQALKPPSMKRKYVSLIRELKCDLGMPNAGADANDKSISSLSNRSSRSHRLEKSIRLWLLEPLVGKRLDSRARVRLVEWKGACLSFLETEISFHCIELSMGAENNVDMEEGTLEIGMEYRTVSGVAGPLVILDKVKGPKYQEIVNIRLGDGTTRRGQVLEVDGEKAVVQVFEGTSGIDNKYTTVQFTGEVLKTPVSLDMLGRIFNGSGKPIDNGPPILPEAYLDISGKWSSINPSERTYPEEMIQTGISTIDVMNSIARGQKIPLFSAAGLPHNEIAAQICRQAGLVKRLEKSDNLLEGGEEDNFAIVFAAMGVNMETAQFFKRDFEENGSMERVTLFLNLANDPTIERIITPRIALTTAEYLAYECGKHVLVILTDMSSYADALREVSAAREEVPGRRGYPGYMYTDLATIYERAGRIEGRKGSITQIPILTMPNDDITHPTPDLTGYITEGQIYIDRQLYNRQIYPPINVLPSLSRLMKSAIGEGMTRRDHSDVSNQLYANYAIGKDVQAMKAVVGEEALSSEDLLYLEFLDKFEKKFVAQGAYDTRNIFQSLDLAWTLLRIFPRELLHRIPAKTLDQYYSRDASN</sequence>
<evidence type="ECO:0000256" key="4">
    <source>
        <dbReference type="ARBA" id="ARBA00022781"/>
    </source>
</evidence>
<dbReference type="InterPro" id="IPR020003">
    <property type="entry name" value="ATPase_a/bsu_AS"/>
</dbReference>
<evidence type="ECO:0000256" key="5">
    <source>
        <dbReference type="ARBA" id="ARBA00023065"/>
    </source>
</evidence>
<gene>
    <name evidence="10" type="ORF">SASPL_118124</name>
</gene>
<dbReference type="InterPro" id="IPR027417">
    <property type="entry name" value="P-loop_NTPase"/>
</dbReference>
<dbReference type="NCBIfam" id="TIGR01040">
    <property type="entry name" value="V-ATPase_V1_B"/>
    <property type="match status" value="1"/>
</dbReference>
<feature type="compositionally biased region" description="Low complexity" evidence="6">
    <location>
        <begin position="69"/>
        <end position="81"/>
    </location>
</feature>
<dbReference type="CDD" id="cd18118">
    <property type="entry name" value="ATP-synt_V_A-type_beta_N"/>
    <property type="match status" value="1"/>
</dbReference>
<dbReference type="NCBIfam" id="NF003235">
    <property type="entry name" value="PRK04196.1"/>
    <property type="match status" value="1"/>
</dbReference>
<evidence type="ECO:0000259" key="8">
    <source>
        <dbReference type="Pfam" id="PF02874"/>
    </source>
</evidence>
<reference evidence="10" key="1">
    <citation type="submission" date="2018-01" db="EMBL/GenBank/DDBJ databases">
        <authorList>
            <person name="Mao J.F."/>
        </authorList>
    </citation>
    <scope>NUCLEOTIDE SEQUENCE</scope>
    <source>
        <strain evidence="10">Huo1</strain>
        <tissue evidence="10">Leaf</tissue>
    </source>
</reference>
<evidence type="ECO:0000256" key="3">
    <source>
        <dbReference type="ARBA" id="ARBA00022448"/>
    </source>
</evidence>
<dbReference type="InterPro" id="IPR000194">
    <property type="entry name" value="ATPase_F1/V1/A1_a/bsu_nucl-bd"/>
</dbReference>
<dbReference type="InterPro" id="IPR004100">
    <property type="entry name" value="ATPase_F1/V1/A1_a/bsu_N"/>
</dbReference>
<dbReference type="Pfam" id="PF02874">
    <property type="entry name" value="ATP-synt_ab_N"/>
    <property type="match status" value="1"/>
</dbReference>
<dbReference type="Pfam" id="PF00006">
    <property type="entry name" value="ATP-synt_ab"/>
    <property type="match status" value="1"/>
</dbReference>
<feature type="region of interest" description="Disordered" evidence="6">
    <location>
        <begin position="63"/>
        <end position="98"/>
    </location>
</feature>
<evidence type="ECO:0000256" key="2">
    <source>
        <dbReference type="ARBA" id="ARBA00008936"/>
    </source>
</evidence>
<comment type="function">
    <text evidence="1">Non-catalytic subunit of the peripheral V1 complex of vacuolar ATPase. V-ATPase is responsible for acidifying a variety of intracellular compartments in eukaryotic cells.</text>
</comment>
<keyword evidence="4" id="KW-0375">Hydrogen ion transport</keyword>
<protein>
    <recommendedName>
        <fullName evidence="12">Vacuolar proton pump subunit B</fullName>
    </recommendedName>
</protein>
<dbReference type="InterPro" id="IPR022879">
    <property type="entry name" value="V-ATPase_su_B/beta"/>
</dbReference>
<dbReference type="GO" id="GO:0046961">
    <property type="term" value="F:proton-transporting ATPase activity, rotational mechanism"/>
    <property type="evidence" value="ECO:0007669"/>
    <property type="project" value="InterPro"/>
</dbReference>
<dbReference type="EMBL" id="PNBA02000006">
    <property type="protein sequence ID" value="KAG6421567.1"/>
    <property type="molecule type" value="Genomic_DNA"/>
</dbReference>
<evidence type="ECO:0000256" key="6">
    <source>
        <dbReference type="SAM" id="MobiDB-lite"/>
    </source>
</evidence>
<dbReference type="GO" id="GO:0033180">
    <property type="term" value="C:proton-transporting V-type ATPase, V1 domain"/>
    <property type="evidence" value="ECO:0007669"/>
    <property type="project" value="InterPro"/>
</dbReference>
<dbReference type="FunFam" id="3.40.50.12240:FF:000001">
    <property type="entry name" value="V-type proton ATPase subunit B, brain"/>
    <property type="match status" value="1"/>
</dbReference>
<evidence type="ECO:0000256" key="1">
    <source>
        <dbReference type="ARBA" id="ARBA00002690"/>
    </source>
</evidence>
<name>A0A8X8XZQ8_SALSN</name>
<dbReference type="InterPro" id="IPR005723">
    <property type="entry name" value="ATPase_V1-cplx_bsu"/>
</dbReference>
<evidence type="ECO:0008006" key="12">
    <source>
        <dbReference type="Google" id="ProtNLM"/>
    </source>
</evidence>
<evidence type="ECO:0000313" key="11">
    <source>
        <dbReference type="Proteomes" id="UP000298416"/>
    </source>
</evidence>
<dbReference type="GO" id="GO:0005524">
    <property type="term" value="F:ATP binding"/>
    <property type="evidence" value="ECO:0007669"/>
    <property type="project" value="InterPro"/>
</dbReference>
<evidence type="ECO:0000259" key="7">
    <source>
        <dbReference type="Pfam" id="PF00006"/>
    </source>
</evidence>
<dbReference type="AlphaFoldDB" id="A0A8X8XZQ8"/>
<dbReference type="PANTHER" id="PTHR43389:SF4">
    <property type="entry name" value="V-TYPE PROTON ATPASE SUBUNIT B"/>
    <property type="match status" value="1"/>
</dbReference>
<keyword evidence="3" id="KW-0813">Transport</keyword>
<dbReference type="InterPro" id="IPR055190">
    <property type="entry name" value="ATP-synt_VA_C"/>
</dbReference>
<dbReference type="Proteomes" id="UP000298416">
    <property type="component" value="Unassembled WGS sequence"/>
</dbReference>
<dbReference type="HAMAP" id="MF_00310">
    <property type="entry name" value="ATP_synth_B_arch"/>
    <property type="match status" value="1"/>
</dbReference>
<evidence type="ECO:0000259" key="9">
    <source>
        <dbReference type="Pfam" id="PF22919"/>
    </source>
</evidence>
<proteinExistence type="inferred from homology"/>
<dbReference type="CDD" id="cd01135">
    <property type="entry name" value="V_A-ATPase_B"/>
    <property type="match status" value="1"/>
</dbReference>
<comment type="similarity">
    <text evidence="2">Belongs to the ATPase alpha/beta chains family.</text>
</comment>
<dbReference type="Pfam" id="PF22919">
    <property type="entry name" value="ATP-synt_VA_C"/>
    <property type="match status" value="1"/>
</dbReference>
<dbReference type="CDD" id="cd18112">
    <property type="entry name" value="ATP-synt_V_A-type_beta_C"/>
    <property type="match status" value="1"/>
</dbReference>
<keyword evidence="11" id="KW-1185">Reference proteome</keyword>
<dbReference type="GO" id="GO:0051693">
    <property type="term" value="P:actin filament capping"/>
    <property type="evidence" value="ECO:0007669"/>
    <property type="project" value="UniProtKB-ARBA"/>
</dbReference>
<feature type="domain" description="ATPase F1/V1/A1 complex alpha/beta subunit N-terminal" evidence="8">
    <location>
        <begin position="231"/>
        <end position="297"/>
    </location>
</feature>
<dbReference type="PANTHER" id="PTHR43389">
    <property type="entry name" value="V-TYPE PROTON ATPASE SUBUNIT B"/>
    <property type="match status" value="1"/>
</dbReference>
<feature type="domain" description="ATP synthase A/B type C-terminal" evidence="9">
    <location>
        <begin position="592"/>
        <end position="691"/>
    </location>
</feature>
<dbReference type="GO" id="GO:0007035">
    <property type="term" value="P:vacuolar acidification"/>
    <property type="evidence" value="ECO:0007669"/>
    <property type="project" value="TreeGrafter"/>
</dbReference>
<organism evidence="10">
    <name type="scientific">Salvia splendens</name>
    <name type="common">Scarlet sage</name>
    <dbReference type="NCBI Taxonomy" id="180675"/>
    <lineage>
        <taxon>Eukaryota</taxon>
        <taxon>Viridiplantae</taxon>
        <taxon>Streptophyta</taxon>
        <taxon>Embryophyta</taxon>
        <taxon>Tracheophyta</taxon>
        <taxon>Spermatophyta</taxon>
        <taxon>Magnoliopsida</taxon>
        <taxon>eudicotyledons</taxon>
        <taxon>Gunneridae</taxon>
        <taxon>Pentapetalae</taxon>
        <taxon>asterids</taxon>
        <taxon>lamiids</taxon>
        <taxon>Lamiales</taxon>
        <taxon>Lamiaceae</taxon>
        <taxon>Nepetoideae</taxon>
        <taxon>Mentheae</taxon>
        <taxon>Salviinae</taxon>
        <taxon>Salvia</taxon>
        <taxon>Salvia subgen. Calosphace</taxon>
        <taxon>core Calosphace</taxon>
    </lineage>
</organism>